<organism evidence="2 3">
    <name type="scientific">Paraburkholderia nemoris</name>
    <dbReference type="NCBI Taxonomy" id="2793076"/>
    <lineage>
        <taxon>Bacteria</taxon>
        <taxon>Pseudomonadati</taxon>
        <taxon>Pseudomonadota</taxon>
        <taxon>Betaproteobacteria</taxon>
        <taxon>Burkholderiales</taxon>
        <taxon>Burkholderiaceae</taxon>
        <taxon>Paraburkholderia</taxon>
    </lineage>
</organism>
<dbReference type="InterPro" id="IPR010260">
    <property type="entry name" value="AlpA"/>
</dbReference>
<reference evidence="2 3" key="1">
    <citation type="submission" date="2021-02" db="EMBL/GenBank/DDBJ databases">
        <authorList>
            <person name="Vanwijnsberghe S."/>
        </authorList>
    </citation>
    <scope>NUCLEOTIDE SEQUENCE [LARGE SCALE GENOMIC DNA]</scope>
    <source>
        <strain evidence="2 3">R-69776</strain>
    </source>
</reference>
<accession>A0ABM8SE07</accession>
<comment type="caution">
    <text evidence="2">The sequence shown here is derived from an EMBL/GenBank/DDBJ whole genome shotgun (WGS) entry which is preliminary data.</text>
</comment>
<dbReference type="InterPro" id="IPR009061">
    <property type="entry name" value="DNA-bd_dom_put_sf"/>
</dbReference>
<protein>
    <recommendedName>
        <fullName evidence="4">AlpA family phage regulatory protein</fullName>
    </recommendedName>
</protein>
<evidence type="ECO:0000256" key="1">
    <source>
        <dbReference type="SAM" id="MobiDB-lite"/>
    </source>
</evidence>
<name>A0ABM8SE07_9BURK</name>
<dbReference type="RefSeq" id="WP_200660081.1">
    <property type="nucleotide sequence ID" value="NZ_CAJNBH010000017.1"/>
</dbReference>
<dbReference type="PANTHER" id="PTHR36154">
    <property type="entry name" value="DNA-BINDING TRANSCRIPTIONAL ACTIVATOR ALPA"/>
    <property type="match status" value="1"/>
</dbReference>
<dbReference type="SUPFAM" id="SSF46955">
    <property type="entry name" value="Putative DNA-binding domain"/>
    <property type="match status" value="1"/>
</dbReference>
<keyword evidence="3" id="KW-1185">Reference proteome</keyword>
<dbReference type="Gene3D" id="1.10.238.160">
    <property type="match status" value="1"/>
</dbReference>
<evidence type="ECO:0000313" key="2">
    <source>
        <dbReference type="EMBL" id="CAE6803077.1"/>
    </source>
</evidence>
<dbReference type="EMBL" id="CAJNBH010000017">
    <property type="protein sequence ID" value="CAE6803077.1"/>
    <property type="molecule type" value="Genomic_DNA"/>
</dbReference>
<evidence type="ECO:0008006" key="4">
    <source>
        <dbReference type="Google" id="ProtNLM"/>
    </source>
</evidence>
<feature type="region of interest" description="Disordered" evidence="1">
    <location>
        <begin position="80"/>
        <end position="101"/>
    </location>
</feature>
<dbReference type="InterPro" id="IPR052931">
    <property type="entry name" value="Prophage_regulatory_activator"/>
</dbReference>
<dbReference type="PANTHER" id="PTHR36154:SF1">
    <property type="entry name" value="DNA-BINDING TRANSCRIPTIONAL ACTIVATOR ALPA"/>
    <property type="match status" value="1"/>
</dbReference>
<evidence type="ECO:0000313" key="3">
    <source>
        <dbReference type="Proteomes" id="UP000673821"/>
    </source>
</evidence>
<sequence>MDTIVREPKVVAIPETGFMRFKQVQQVFPIGRTTLWDLVGRGLFPKPIRMSSRLVVWRAEEVRTWIAAQGHERAGIVAANEVGQSKPEHRSSTLAELNSAA</sequence>
<proteinExistence type="predicted"/>
<dbReference type="Pfam" id="PF05930">
    <property type="entry name" value="Phage_AlpA"/>
    <property type="match status" value="1"/>
</dbReference>
<gene>
    <name evidence="2" type="ORF">R69776_05306</name>
</gene>
<dbReference type="Proteomes" id="UP000673821">
    <property type="component" value="Unassembled WGS sequence"/>
</dbReference>
<feature type="compositionally biased region" description="Polar residues" evidence="1">
    <location>
        <begin position="92"/>
        <end position="101"/>
    </location>
</feature>